<name>A0AAW0MEK6_QUESU</name>
<reference evidence="1" key="1">
    <citation type="submission" date="2017-12" db="EMBL/GenBank/DDBJ databases">
        <authorList>
            <person name="Barbosa P."/>
            <person name="Usie A."/>
            <person name="Ramos A.M."/>
        </authorList>
    </citation>
    <scope>NUCLEOTIDE SEQUENCE</scope>
    <source>
        <strain evidence="1">HL8</strain>
        <tissue evidence="1">Leaves</tissue>
    </source>
</reference>
<reference evidence="1" key="3">
    <citation type="submission" date="2023-07" db="EMBL/GenBank/DDBJ databases">
        <title>An improved reference 1 genome and first organelle genomes of Quercus suber.</title>
        <authorList>
            <consortium name="Genosuber Consortium"/>
            <person name="Usie A."/>
            <person name="Serra O."/>
            <person name="Barros P."/>
        </authorList>
    </citation>
    <scope>NUCLEOTIDE SEQUENCE</scope>
    <source>
        <strain evidence="1">HL8</strain>
        <tissue evidence="1">Leaves</tissue>
    </source>
</reference>
<reference evidence="1" key="2">
    <citation type="journal article" date="2018" name="Sci. Data">
        <title>The draft genome sequence of cork oak.</title>
        <authorList>
            <person name="Ramos A.M."/>
            <person name="Usie A."/>
            <person name="Barbosa P."/>
            <person name="Barros P.M."/>
            <person name="Capote T."/>
            <person name="Chaves I."/>
            <person name="Simoes F."/>
            <person name="Abreu I."/>
            <person name="Carrasquinho I."/>
            <person name="Faro C."/>
            <person name="Guimaraes J.B."/>
            <person name="Mendonca D."/>
            <person name="Nobrega F."/>
            <person name="Rodrigues L."/>
            <person name="Saibo N.J.M."/>
            <person name="Varela M.C."/>
            <person name="Egas C."/>
            <person name="Matos J."/>
            <person name="Miguel C.M."/>
            <person name="Oliveira M.M."/>
            <person name="Ricardo C.P."/>
            <person name="Goncalves S."/>
        </authorList>
    </citation>
    <scope>NUCLEOTIDE SEQUENCE [LARGE SCALE GENOMIC DNA]</scope>
    <source>
        <strain evidence="1">HL8</strain>
    </source>
</reference>
<proteinExistence type="predicted"/>
<accession>A0AAW0MEK6</accession>
<dbReference type="EMBL" id="PKMF04000002">
    <property type="protein sequence ID" value="KAK7861374.1"/>
    <property type="molecule type" value="Genomic_DNA"/>
</dbReference>
<sequence length="99" mass="11366">MNEDSPFSEMIEQLKQVVVAVTALSHGPINTNELHKIVMNVEGFEEDMLDEAFDHWLMMKRYIFAGFAVLVSKLFCRTHVDILLLEEGKMMFCSAELLV</sequence>
<protein>
    <submittedName>
        <fullName evidence="1">Uncharacterized protein</fullName>
    </submittedName>
</protein>
<evidence type="ECO:0000313" key="1">
    <source>
        <dbReference type="EMBL" id="KAK7861374.1"/>
    </source>
</evidence>
<comment type="caution">
    <text evidence="1">The sequence shown here is derived from an EMBL/GenBank/DDBJ whole genome shotgun (WGS) entry which is preliminary data.</text>
</comment>
<organism evidence="1">
    <name type="scientific">Quercus suber</name>
    <name type="common">Cork oak</name>
    <dbReference type="NCBI Taxonomy" id="58331"/>
    <lineage>
        <taxon>Eukaryota</taxon>
        <taxon>Viridiplantae</taxon>
        <taxon>Streptophyta</taxon>
        <taxon>Embryophyta</taxon>
        <taxon>Tracheophyta</taxon>
        <taxon>Spermatophyta</taxon>
        <taxon>Magnoliopsida</taxon>
        <taxon>eudicotyledons</taxon>
        <taxon>Gunneridae</taxon>
        <taxon>Pentapetalae</taxon>
        <taxon>rosids</taxon>
        <taxon>fabids</taxon>
        <taxon>Fagales</taxon>
        <taxon>Fagaceae</taxon>
        <taxon>Quercus</taxon>
    </lineage>
</organism>
<gene>
    <name evidence="1" type="ORF">CFP56_011199</name>
</gene>
<dbReference type="AlphaFoldDB" id="A0AAW0MEK6"/>